<dbReference type="Proteomes" id="UP000622362">
    <property type="component" value="Unassembled WGS sequence"/>
</dbReference>
<dbReference type="Gene3D" id="1.10.8.730">
    <property type="match status" value="1"/>
</dbReference>
<dbReference type="RefSeq" id="WP_002502780.1">
    <property type="nucleotide sequence ID" value="NZ_CP064458.1"/>
</dbReference>
<dbReference type="InterPro" id="IPR027417">
    <property type="entry name" value="P-loop_NTPase"/>
</dbReference>
<gene>
    <name evidence="1" type="ORF">I3V53_09420</name>
</gene>
<reference evidence="1" key="1">
    <citation type="submission" date="2020-11" db="EMBL/GenBank/DDBJ databases">
        <title>Molecular epidemiology and genomic profiles of multidrug-resistant bacteria collected from clinical sources in South Africa.</title>
        <authorList>
            <person name="Asante J."/>
            <person name="Amoako D.G."/>
        </authorList>
    </citation>
    <scope>NUCLEOTIDE SEQUENCE</scope>
    <source>
        <strain evidence="1">C68</strain>
    </source>
</reference>
<dbReference type="PANTHER" id="PTHR30121">
    <property type="entry name" value="UNCHARACTERIZED PROTEIN YJGR-RELATED"/>
    <property type="match status" value="1"/>
</dbReference>
<protein>
    <submittedName>
        <fullName evidence="1">ATP-binding protein</fullName>
    </submittedName>
</protein>
<comment type="caution">
    <text evidence="1">The sequence shown here is derived from an EMBL/GenBank/DDBJ whole genome shotgun (WGS) entry which is preliminary data.</text>
</comment>
<name>A0A8I0W9H3_STAEP</name>
<dbReference type="AlphaFoldDB" id="A0A8I0W9H3"/>
<evidence type="ECO:0000313" key="2">
    <source>
        <dbReference type="Proteomes" id="UP000622362"/>
    </source>
</evidence>
<dbReference type="InterPro" id="IPR051162">
    <property type="entry name" value="T4SS_component"/>
</dbReference>
<dbReference type="EMBL" id="JADPYN010000020">
    <property type="protein sequence ID" value="MBF9304291.1"/>
    <property type="molecule type" value="Genomic_DNA"/>
</dbReference>
<accession>A0A8I0W9H3</accession>
<dbReference type="SUPFAM" id="SSF52540">
    <property type="entry name" value="P-loop containing nucleoside triphosphate hydrolases"/>
    <property type="match status" value="1"/>
</dbReference>
<organism evidence="1 2">
    <name type="scientific">Staphylococcus epidermidis</name>
    <dbReference type="NCBI Taxonomy" id="1282"/>
    <lineage>
        <taxon>Bacteria</taxon>
        <taxon>Bacillati</taxon>
        <taxon>Bacillota</taxon>
        <taxon>Bacilli</taxon>
        <taxon>Bacillales</taxon>
        <taxon>Staphylococcaceae</taxon>
        <taxon>Staphylococcus</taxon>
    </lineage>
</organism>
<dbReference type="GO" id="GO:0005524">
    <property type="term" value="F:ATP binding"/>
    <property type="evidence" value="ECO:0007669"/>
    <property type="project" value="UniProtKB-KW"/>
</dbReference>
<dbReference type="PANTHER" id="PTHR30121:SF6">
    <property type="entry name" value="SLR6007 PROTEIN"/>
    <property type="match status" value="1"/>
</dbReference>
<proteinExistence type="predicted"/>
<evidence type="ECO:0000313" key="1">
    <source>
        <dbReference type="EMBL" id="MBF9304291.1"/>
    </source>
</evidence>
<dbReference type="Gene3D" id="3.40.50.300">
    <property type="entry name" value="P-loop containing nucleotide triphosphate hydrolases"/>
    <property type="match status" value="1"/>
</dbReference>
<keyword evidence="1" id="KW-0067">ATP-binding</keyword>
<sequence>MGLLSRFKKDAEPILEEDFVDDGYDMESISLSQPQGGLQFKERNMVGGDGYTTCLTIYDIPSKLNDNWLDPIVNREGVISIVDIGEEDRHRTIKKLQRSMGEQYTRVIDPNAQTLSKIEARNSYSTLHSMLEKINLHGETIKRFNVRLYISKDTEEELEEEVASIRKDLEAKGYKAQLMQFETKDNYLSMFLSLKQQQENLSNYRRGIPMEAGILGGSYYFNHEQIIDQRGAYYGQTLTQGSVILDFFKHDAIRTYYNTVIFGKMGSGKSTLLKMIEEEQYARGNFIRGFDKAREFGAILERQGGHIIALDGTDGRINFLQIYPTASRKNEKGEHVVSEVGSFKQHISKLKMQFSLMNNELTDTELKEISSVIYDFYIEKGIYDPDKGENQNIVNLKNEDYPVLSELYDYIDTYIKNAKRTDITSEKIRSFERILTTVKEMVTEYGEIFDGHTTIKDMENEQVVFFDIEGLTSLSKEVQDTMLFTALQLIWSQALNQGRKYKTMIENGEIDEVDAKRFMFFIDECQNIINANNLQVVEFVVKFQKEMRKFLAGIIFATQSPKEILPESNDQIVVSKLKQIFALTQYKFLFNLDSSEIEQMKRVLGDILTESEYRMIPKFKRGRTLLSIQGLSNTIFNVHPTRQQLDRFKGGL</sequence>
<keyword evidence="1" id="KW-0547">Nucleotide-binding</keyword>